<keyword evidence="2" id="KW-1133">Transmembrane helix</keyword>
<evidence type="ECO:0000256" key="2">
    <source>
        <dbReference type="SAM" id="Phobius"/>
    </source>
</evidence>
<feature type="transmembrane region" description="Helical" evidence="2">
    <location>
        <begin position="42"/>
        <end position="65"/>
    </location>
</feature>
<dbReference type="AlphaFoldDB" id="A0A841F9H2"/>
<evidence type="ECO:0000313" key="3">
    <source>
        <dbReference type="EMBL" id="MBB6032896.1"/>
    </source>
</evidence>
<protein>
    <recommendedName>
        <fullName evidence="5">Integral membrane protein</fullName>
    </recommendedName>
</protein>
<proteinExistence type="predicted"/>
<feature type="transmembrane region" description="Helical" evidence="2">
    <location>
        <begin position="268"/>
        <end position="289"/>
    </location>
</feature>
<keyword evidence="4" id="KW-1185">Reference proteome</keyword>
<reference evidence="3 4" key="1">
    <citation type="submission" date="2020-08" db="EMBL/GenBank/DDBJ databases">
        <title>Genomic Encyclopedia of Type Strains, Phase IV (KMG-IV): sequencing the most valuable type-strain genomes for metagenomic binning, comparative biology and taxonomic classification.</title>
        <authorList>
            <person name="Goeker M."/>
        </authorList>
    </citation>
    <scope>NUCLEOTIDE SEQUENCE [LARGE SCALE GENOMIC DNA]</scope>
    <source>
        <strain evidence="3 4">YIM 65646</strain>
    </source>
</reference>
<evidence type="ECO:0000313" key="4">
    <source>
        <dbReference type="Proteomes" id="UP000548476"/>
    </source>
</evidence>
<feature type="region of interest" description="Disordered" evidence="1">
    <location>
        <begin position="468"/>
        <end position="511"/>
    </location>
</feature>
<sequence>MTAAAPSGGRDEELDALRLEVERLRTTGGGGAGRRWRDGGRWLGATVLLVVATLLAGVAMVAVFVRHELLDTDTYVATVAPLAKDPAVQTAVSNRLTTEIVNAVDFDGITDQTVAALERIGAPKVLDSLVGTVADAIEGFIGTKVSQIVASDAFAQAWADANRVAHTQLDAVLTGQDTKLVATSGTTVSVDLGAFLEVVKQRLVDGGFALAGKVPAVSIQFTVFDSPDLAKAQRLTKLLDTLATWLPWLVLILFIAAVAAAPKRRTAILIAGIMLLIWAAILVVTLPAARTFYLNHLPDGVSPDAAAVVYDQVVGPLADAFKALLVAAAIWVVAAFLAGPSRPAAALRGAVVHGCEWLARSLGHLWPPLGRAGQALARWYRPAQVAVVLGGVVILLLVGRPSAPGVIWTAVWVTLIVLALEVLVRVPPPLQSGEAAPVSLAAGPGVGSRKRYVIDGYRARNRFSAASAARSTRPAVTESTKSTFAATRTSAGPRCTATSSRTPSTSGSASSSPMIIFRRLAGTVWPTSSDMFATASVTATPMSMSPMTTEAAPS</sequence>
<feature type="transmembrane region" description="Helical" evidence="2">
    <location>
        <begin position="405"/>
        <end position="424"/>
    </location>
</feature>
<comment type="caution">
    <text evidence="3">The sequence shown here is derived from an EMBL/GenBank/DDBJ whole genome shotgun (WGS) entry which is preliminary data.</text>
</comment>
<organism evidence="3 4">
    <name type="scientific">Phytomonospora endophytica</name>
    <dbReference type="NCBI Taxonomy" id="714109"/>
    <lineage>
        <taxon>Bacteria</taxon>
        <taxon>Bacillati</taxon>
        <taxon>Actinomycetota</taxon>
        <taxon>Actinomycetes</taxon>
        <taxon>Micromonosporales</taxon>
        <taxon>Micromonosporaceae</taxon>
        <taxon>Phytomonospora</taxon>
    </lineage>
</organism>
<gene>
    <name evidence="3" type="ORF">HNR73_000743</name>
</gene>
<dbReference type="Proteomes" id="UP000548476">
    <property type="component" value="Unassembled WGS sequence"/>
</dbReference>
<feature type="transmembrane region" description="Helical" evidence="2">
    <location>
        <begin position="242"/>
        <end position="261"/>
    </location>
</feature>
<evidence type="ECO:0008006" key="5">
    <source>
        <dbReference type="Google" id="ProtNLM"/>
    </source>
</evidence>
<feature type="transmembrane region" description="Helical" evidence="2">
    <location>
        <begin position="320"/>
        <end position="338"/>
    </location>
</feature>
<feature type="compositionally biased region" description="Polar residues" evidence="1">
    <location>
        <begin position="477"/>
        <end position="490"/>
    </location>
</feature>
<evidence type="ECO:0000256" key="1">
    <source>
        <dbReference type="SAM" id="MobiDB-lite"/>
    </source>
</evidence>
<name>A0A841F9H2_9ACTN</name>
<keyword evidence="2" id="KW-0812">Transmembrane</keyword>
<feature type="compositionally biased region" description="Low complexity" evidence="1">
    <location>
        <begin position="496"/>
        <end position="511"/>
    </location>
</feature>
<feature type="transmembrane region" description="Helical" evidence="2">
    <location>
        <begin position="379"/>
        <end position="399"/>
    </location>
</feature>
<accession>A0A841F9H2</accession>
<keyword evidence="2" id="KW-0472">Membrane</keyword>
<dbReference type="EMBL" id="JACHGT010000002">
    <property type="protein sequence ID" value="MBB6032896.1"/>
    <property type="molecule type" value="Genomic_DNA"/>
</dbReference>